<evidence type="ECO:0000256" key="7">
    <source>
        <dbReference type="ARBA" id="ARBA00023136"/>
    </source>
</evidence>
<dbReference type="GO" id="GO:0005774">
    <property type="term" value="C:vacuolar membrane"/>
    <property type="evidence" value="ECO:0007669"/>
    <property type="project" value="TreeGrafter"/>
</dbReference>
<evidence type="ECO:0000256" key="4">
    <source>
        <dbReference type="ARBA" id="ARBA00022692"/>
    </source>
</evidence>
<evidence type="ECO:0000256" key="5">
    <source>
        <dbReference type="ARBA" id="ARBA00022989"/>
    </source>
</evidence>
<dbReference type="OrthoDB" id="2241241at2759"/>
<feature type="transmembrane region" description="Helical" evidence="9">
    <location>
        <begin position="447"/>
        <end position="466"/>
    </location>
</feature>
<proteinExistence type="inferred from homology"/>
<dbReference type="Proteomes" id="UP000187013">
    <property type="component" value="Unassembled WGS sequence"/>
</dbReference>
<protein>
    <recommendedName>
        <fullName evidence="12">Major facilitator superfamily (MFS) profile domain-containing protein</fullName>
    </recommendedName>
</protein>
<feature type="region of interest" description="Disordered" evidence="8">
    <location>
        <begin position="688"/>
        <end position="707"/>
    </location>
</feature>
<evidence type="ECO:0000256" key="6">
    <source>
        <dbReference type="ARBA" id="ARBA00023065"/>
    </source>
</evidence>
<dbReference type="PANTHER" id="PTHR23501">
    <property type="entry name" value="MAJOR FACILITATOR SUPERFAMILY"/>
    <property type="match status" value="1"/>
</dbReference>
<feature type="transmembrane region" description="Helical" evidence="9">
    <location>
        <begin position="381"/>
        <end position="399"/>
    </location>
</feature>
<feature type="transmembrane region" description="Helical" evidence="9">
    <location>
        <begin position="253"/>
        <end position="276"/>
    </location>
</feature>
<dbReference type="InterPro" id="IPR036259">
    <property type="entry name" value="MFS_trans_sf"/>
</dbReference>
<keyword evidence="5 9" id="KW-1133">Transmembrane helix</keyword>
<feature type="transmembrane region" description="Helical" evidence="9">
    <location>
        <begin position="92"/>
        <end position="111"/>
    </location>
</feature>
<evidence type="ECO:0000256" key="1">
    <source>
        <dbReference type="ARBA" id="ARBA00004127"/>
    </source>
</evidence>
<accession>A0A1Q3A5H3</accession>
<evidence type="ECO:0008006" key="12">
    <source>
        <dbReference type="Google" id="ProtNLM"/>
    </source>
</evidence>
<name>A0A1Q3A5H3_ZYGRO</name>
<dbReference type="GO" id="GO:0005768">
    <property type="term" value="C:endosome"/>
    <property type="evidence" value="ECO:0007669"/>
    <property type="project" value="TreeGrafter"/>
</dbReference>
<feature type="transmembrane region" description="Helical" evidence="9">
    <location>
        <begin position="132"/>
        <end position="151"/>
    </location>
</feature>
<gene>
    <name evidence="10" type="ORF">ZYGR_0AD00660</name>
</gene>
<feature type="transmembrane region" description="Helical" evidence="9">
    <location>
        <begin position="189"/>
        <end position="209"/>
    </location>
</feature>
<dbReference type="PANTHER" id="PTHR23501:SF92">
    <property type="entry name" value="GLUTATHIONE EXCHANGER 1-RELATED"/>
    <property type="match status" value="1"/>
</dbReference>
<evidence type="ECO:0000313" key="11">
    <source>
        <dbReference type="Proteomes" id="UP000187013"/>
    </source>
</evidence>
<evidence type="ECO:0000256" key="2">
    <source>
        <dbReference type="ARBA" id="ARBA00008335"/>
    </source>
</evidence>
<organism evidence="10 11">
    <name type="scientific">Zygosaccharomyces rouxii</name>
    <dbReference type="NCBI Taxonomy" id="4956"/>
    <lineage>
        <taxon>Eukaryota</taxon>
        <taxon>Fungi</taxon>
        <taxon>Dikarya</taxon>
        <taxon>Ascomycota</taxon>
        <taxon>Saccharomycotina</taxon>
        <taxon>Saccharomycetes</taxon>
        <taxon>Saccharomycetales</taxon>
        <taxon>Saccharomycetaceae</taxon>
        <taxon>Zygosaccharomyces</taxon>
    </lineage>
</organism>
<dbReference type="SUPFAM" id="SSF103473">
    <property type="entry name" value="MFS general substrate transporter"/>
    <property type="match status" value="1"/>
</dbReference>
<comment type="similarity">
    <text evidence="2">Belongs to the major facilitator superfamily.</text>
</comment>
<keyword evidence="7 9" id="KW-0472">Membrane</keyword>
<feature type="transmembrane region" description="Helical" evidence="9">
    <location>
        <begin position="344"/>
        <end position="361"/>
    </location>
</feature>
<reference evidence="10 11" key="1">
    <citation type="submission" date="2016-08" db="EMBL/GenBank/DDBJ databases">
        <title>Draft genome sequence of allopolyploid Zygosaccharomyces rouxii.</title>
        <authorList>
            <person name="Watanabe J."/>
            <person name="Uehara K."/>
            <person name="Mogi Y."/>
            <person name="Tsukioka Y."/>
        </authorList>
    </citation>
    <scope>NUCLEOTIDE SEQUENCE [LARGE SCALE GENOMIC DNA]</scope>
    <source>
        <strain evidence="10 11">NBRC 110957</strain>
    </source>
</reference>
<feature type="region of interest" description="Disordered" evidence="8">
    <location>
        <begin position="650"/>
        <end position="683"/>
    </location>
</feature>
<dbReference type="CDD" id="cd17322">
    <property type="entry name" value="MFS_ARN_like"/>
    <property type="match status" value="1"/>
</dbReference>
<dbReference type="GO" id="GO:0015343">
    <property type="term" value="F:siderophore-iron transmembrane transporter activity"/>
    <property type="evidence" value="ECO:0007669"/>
    <property type="project" value="TreeGrafter"/>
</dbReference>
<feature type="transmembrane region" description="Helical" evidence="9">
    <location>
        <begin position="313"/>
        <end position="332"/>
    </location>
</feature>
<evidence type="ECO:0000313" key="10">
    <source>
        <dbReference type="EMBL" id="GAV50883.1"/>
    </source>
</evidence>
<comment type="subcellular location">
    <subcellularLocation>
        <location evidence="1">Endomembrane system</location>
        <topology evidence="1">Multi-pass membrane protein</topology>
    </subcellularLocation>
</comment>
<comment type="caution">
    <text evidence="10">The sequence shown here is derived from an EMBL/GenBank/DDBJ whole genome shotgun (WGS) entry which is preliminary data.</text>
</comment>
<evidence type="ECO:0000256" key="3">
    <source>
        <dbReference type="ARBA" id="ARBA00022448"/>
    </source>
</evidence>
<feature type="region of interest" description="Disordered" evidence="8">
    <location>
        <begin position="1"/>
        <end position="21"/>
    </location>
</feature>
<dbReference type="InterPro" id="IPR011701">
    <property type="entry name" value="MFS"/>
</dbReference>
<dbReference type="EMBL" id="BDGX01000030">
    <property type="protein sequence ID" value="GAV50883.1"/>
    <property type="molecule type" value="Genomic_DNA"/>
</dbReference>
<keyword evidence="3" id="KW-0813">Transport</keyword>
<sequence>MENRSNSKISEPRFERQEVHVTDKEYNDVPPEFENVKYGQNAHQEVMPVDSDGEKQKLRPSLNMHGLPDKLHVSKWLVIRQSELLAAEYNWWPFRILLLFCAFICGYGYGLDSNIRFIYTSYVTNSFSEHSLLSTVNVINAVISAASQIVYARLADVFGRLTLFITAVVFYSMGTVIQSQSYNIETYAAGSIFYNLGYVGVVLVLLLILSDFSSLKWRLFYQFAPTWPFIINNWISGNITSRANPQENWSWDIGMWAFIFPLSCVPLICCMLHMWWKARRTEEWKILNEEKTYFKTHGLVSFIKELFWKLDTIGTFIMTVSLGCILVPLTLAGGTSSKWDDSQIIGPLVLGVVLLPMLIVYELKWAREPILPWKLIKDRAVWASMSISFLYDFIFYMAYDYLYTVMIVAVDESVKSATRISSLSAFVSTVFSPFFALYITRVTRLKPYIIAGCGLWMVAMGLLYHFRGGKSSHSGIIGGLCVWGVGTTMFTYPVNVSVQSATSHENMATVTSLNYTLYRIGSAVGIAVSGCIWTQNLYHEIFKRVKDAKIASYAYEQPYNFIAEYTWGTPIRQQVVEAYMHVQKLETLVGLVFCAPLLLFSLCLRDPELTDEIAHNDLGEGEYIARDKDYIFDWIEDKCRKFVPGLHPKGRHPSFASQEAQEETRSIEEGQVPDDSSDVVMESGESNFKKLQGEFHSRRVSSREQNI</sequence>
<dbReference type="AlphaFoldDB" id="A0A1Q3A5H3"/>
<evidence type="ECO:0000256" key="9">
    <source>
        <dbReference type="SAM" id="Phobius"/>
    </source>
</evidence>
<feature type="transmembrane region" description="Helical" evidence="9">
    <location>
        <begin position="157"/>
        <end position="177"/>
    </location>
</feature>
<dbReference type="GO" id="GO:0005886">
    <property type="term" value="C:plasma membrane"/>
    <property type="evidence" value="ECO:0007669"/>
    <property type="project" value="TreeGrafter"/>
</dbReference>
<feature type="transmembrane region" description="Helical" evidence="9">
    <location>
        <begin position="419"/>
        <end position="440"/>
    </location>
</feature>
<dbReference type="Gene3D" id="1.20.1250.20">
    <property type="entry name" value="MFS general substrate transporter like domains"/>
    <property type="match status" value="2"/>
</dbReference>
<keyword evidence="6" id="KW-0406">Ion transport</keyword>
<dbReference type="FunFam" id="1.20.1250.20:FF:000197">
    <property type="entry name" value="Siderophore iron transporter 1"/>
    <property type="match status" value="1"/>
</dbReference>
<dbReference type="eggNOG" id="KOG0254">
    <property type="taxonomic scope" value="Eukaryota"/>
</dbReference>
<feature type="compositionally biased region" description="Basic and acidic residues" evidence="8">
    <location>
        <begin position="688"/>
        <end position="697"/>
    </location>
</feature>
<evidence type="ECO:0000256" key="8">
    <source>
        <dbReference type="SAM" id="MobiDB-lite"/>
    </source>
</evidence>
<dbReference type="Pfam" id="PF07690">
    <property type="entry name" value="MFS_1"/>
    <property type="match status" value="1"/>
</dbReference>
<keyword evidence="4 9" id="KW-0812">Transmembrane</keyword>